<evidence type="ECO:0000313" key="3">
    <source>
        <dbReference type="Proteomes" id="UP000028134"/>
    </source>
</evidence>
<proteinExistence type="predicted"/>
<evidence type="ECO:0000256" key="1">
    <source>
        <dbReference type="SAM" id="Phobius"/>
    </source>
</evidence>
<dbReference type="Proteomes" id="UP000028134">
    <property type="component" value="Unassembled WGS sequence"/>
</dbReference>
<accession>A0A078RCS7</accession>
<comment type="caution">
    <text evidence="2">The sequence shown here is derived from an EMBL/GenBank/DDBJ whole genome shotgun (WGS) entry which is preliminary data.</text>
</comment>
<gene>
    <name evidence="2" type="ORF">M097_1721</name>
</gene>
<dbReference type="EMBL" id="JNHI01000007">
    <property type="protein sequence ID" value="KDS31737.1"/>
    <property type="molecule type" value="Genomic_DNA"/>
</dbReference>
<feature type="transmembrane region" description="Helical" evidence="1">
    <location>
        <begin position="28"/>
        <end position="54"/>
    </location>
</feature>
<keyword evidence="1" id="KW-0812">Transmembrane</keyword>
<evidence type="ECO:0000313" key="2">
    <source>
        <dbReference type="EMBL" id="KDS31737.1"/>
    </source>
</evidence>
<reference evidence="2 3" key="1">
    <citation type="submission" date="2014-04" db="EMBL/GenBank/DDBJ databases">
        <authorList>
            <person name="Sears C."/>
            <person name="Carroll K."/>
            <person name="Sack B.R."/>
            <person name="Qadri F."/>
            <person name="Myers L.L."/>
            <person name="Chung G.-T."/>
            <person name="Escheverria P."/>
            <person name="Fraser C.M."/>
            <person name="Sadzewicz L."/>
            <person name="Shefchek K.A."/>
            <person name="Tallon L."/>
            <person name="Das S.P."/>
            <person name="Daugherty S."/>
            <person name="Mongodin E.F."/>
        </authorList>
    </citation>
    <scope>NUCLEOTIDE SEQUENCE [LARGE SCALE GENOMIC DNA]</scope>
    <source>
        <strain evidence="3">3775 SL(B) 10 (iv)</strain>
    </source>
</reference>
<organism evidence="2 3">
    <name type="scientific">Phocaeicola vulgatus str. 3775 SL</name>
    <name type="common">B</name>
    <name type="synonym">iv</name>
    <dbReference type="NCBI Taxonomy" id="1339350"/>
    <lineage>
        <taxon>Bacteria</taxon>
        <taxon>Pseudomonadati</taxon>
        <taxon>Bacteroidota</taxon>
        <taxon>Bacteroidia</taxon>
        <taxon>Bacteroidales</taxon>
        <taxon>Bacteroidaceae</taxon>
        <taxon>Phocaeicola</taxon>
    </lineage>
</organism>
<sequence>MEHRFVCQGFQNEYFPEKYYLLNSQYAAVRYCSVVCWELSIILIGVLSGGQFIYSLS</sequence>
<dbReference type="AlphaFoldDB" id="A0A078RCS7"/>
<keyword evidence="1" id="KW-1133">Transmembrane helix</keyword>
<keyword evidence="1" id="KW-0472">Membrane</keyword>
<protein>
    <submittedName>
        <fullName evidence="2">Uncharacterized protein</fullName>
    </submittedName>
</protein>
<name>A0A078RCS7_PHOVU</name>